<keyword evidence="4" id="KW-1185">Reference proteome</keyword>
<feature type="transmembrane region" description="Helical" evidence="1">
    <location>
        <begin position="206"/>
        <end position="231"/>
    </location>
</feature>
<organism evidence="3 4">
    <name type="scientific">Quercus lobata</name>
    <name type="common">Valley oak</name>
    <dbReference type="NCBI Taxonomy" id="97700"/>
    <lineage>
        <taxon>Eukaryota</taxon>
        <taxon>Viridiplantae</taxon>
        <taxon>Streptophyta</taxon>
        <taxon>Embryophyta</taxon>
        <taxon>Tracheophyta</taxon>
        <taxon>Spermatophyta</taxon>
        <taxon>Magnoliopsida</taxon>
        <taxon>eudicotyledons</taxon>
        <taxon>Gunneridae</taxon>
        <taxon>Pentapetalae</taxon>
        <taxon>rosids</taxon>
        <taxon>fabids</taxon>
        <taxon>Fagales</taxon>
        <taxon>Fagaceae</taxon>
        <taxon>Quercus</taxon>
    </lineage>
</organism>
<evidence type="ECO:0000259" key="2">
    <source>
        <dbReference type="Pfam" id="PF13962"/>
    </source>
</evidence>
<dbReference type="Pfam" id="PF13962">
    <property type="entry name" value="PGG"/>
    <property type="match status" value="1"/>
</dbReference>
<evidence type="ECO:0000313" key="3">
    <source>
        <dbReference type="EnsemblPlants" id="QL04p044040:mrna"/>
    </source>
</evidence>
<reference evidence="3" key="2">
    <citation type="submission" date="2021-01" db="UniProtKB">
        <authorList>
            <consortium name="EnsemblPlants"/>
        </authorList>
    </citation>
    <scope>IDENTIFICATION</scope>
</reference>
<feature type="transmembrane region" description="Helical" evidence="1">
    <location>
        <begin position="252"/>
        <end position="275"/>
    </location>
</feature>
<keyword evidence="1" id="KW-1133">Transmembrane helix</keyword>
<dbReference type="OMA" id="IPVICFA"/>
<dbReference type="PANTHER" id="PTHR24177:SF329">
    <property type="entry name" value="ANKYRIN REPEAT PROTEIN"/>
    <property type="match status" value="1"/>
</dbReference>
<accession>A0A7N2LGJ0</accession>
<evidence type="ECO:0000256" key="1">
    <source>
        <dbReference type="SAM" id="Phobius"/>
    </source>
</evidence>
<dbReference type="InParanoid" id="A0A7N2LGJ0"/>
<proteinExistence type="predicted"/>
<feature type="domain" description="PGG" evidence="2">
    <location>
        <begin position="160"/>
        <end position="273"/>
    </location>
</feature>
<dbReference type="EnsemblPlants" id="QL04p044040:mrna">
    <property type="protein sequence ID" value="QL04p044040:mrna"/>
    <property type="gene ID" value="QL04p044040"/>
</dbReference>
<dbReference type="PANTHER" id="PTHR24177">
    <property type="entry name" value="CASKIN"/>
    <property type="match status" value="1"/>
</dbReference>
<dbReference type="AlphaFoldDB" id="A0A7N2LGJ0"/>
<name>A0A7N2LGJ0_QUELO</name>
<dbReference type="GO" id="GO:0016020">
    <property type="term" value="C:membrane"/>
    <property type="evidence" value="ECO:0007669"/>
    <property type="project" value="TreeGrafter"/>
</dbReference>
<evidence type="ECO:0000313" key="4">
    <source>
        <dbReference type="Proteomes" id="UP000594261"/>
    </source>
</evidence>
<keyword evidence="1" id="KW-0472">Membrane</keyword>
<dbReference type="EMBL" id="LRBV02000004">
    <property type="status" value="NOT_ANNOTATED_CDS"/>
    <property type="molecule type" value="Genomic_DNA"/>
</dbReference>
<protein>
    <recommendedName>
        <fullName evidence="2">PGG domain-containing protein</fullName>
    </recommendedName>
</protein>
<dbReference type="Gramene" id="QL04p044040:mrna">
    <property type="protein sequence ID" value="QL04p044040:mrna"/>
    <property type="gene ID" value="QL04p044040"/>
</dbReference>
<dbReference type="Proteomes" id="UP000594261">
    <property type="component" value="Chromosome 4"/>
</dbReference>
<sequence length="334" mass="37649">MCRVLRGLNFQQLENGGVIEAIIKAVKDGRIEFVAKILKEFPELVWCVEKSTGRNIFMLVVLYRQDEVFHFLCRSPEKNSILARVDFDSNSILHFAAMLEPFAKPNKAPGAALLMQREVHWFKEVQRVVHPSTLERTNKNGQTPRQLFIESHKELMKEGEKWVKEIANSCAVVGALIVSIMFAAAITVPGGNKQESGLPMFLNAKVFMLFIIFDALSLLSASYSLLMFLNLTLSSYEAEDFLQSLPKKVTQGIFNLIFSIATMMITFYASLFIILKGKLSVIIPVICFASVPVARSAWMLLRLLVDMFYLTFGSILGKKAKYGAMPKMIIFTLL</sequence>
<feature type="transmembrane region" description="Helical" evidence="1">
    <location>
        <begin position="166"/>
        <end position="186"/>
    </location>
</feature>
<dbReference type="InterPro" id="IPR036770">
    <property type="entry name" value="Ankyrin_rpt-contain_sf"/>
</dbReference>
<reference evidence="3 4" key="1">
    <citation type="journal article" date="2016" name="G3 (Bethesda)">
        <title>First Draft Assembly and Annotation of the Genome of a California Endemic Oak Quercus lobata Nee (Fagaceae).</title>
        <authorList>
            <person name="Sork V.L."/>
            <person name="Fitz-Gibbon S.T."/>
            <person name="Puiu D."/>
            <person name="Crepeau M."/>
            <person name="Gugger P.F."/>
            <person name="Sherman R."/>
            <person name="Stevens K."/>
            <person name="Langley C.H."/>
            <person name="Pellegrini M."/>
            <person name="Salzberg S.L."/>
        </authorList>
    </citation>
    <scope>NUCLEOTIDE SEQUENCE [LARGE SCALE GENOMIC DNA]</scope>
    <source>
        <strain evidence="3 4">cv. SW786</strain>
    </source>
</reference>
<keyword evidence="1" id="KW-0812">Transmembrane</keyword>
<dbReference type="InterPro" id="IPR026961">
    <property type="entry name" value="PGG_dom"/>
</dbReference>
<dbReference type="Gene3D" id="1.25.40.20">
    <property type="entry name" value="Ankyrin repeat-containing domain"/>
    <property type="match status" value="1"/>
</dbReference>